<proteinExistence type="predicted"/>
<dbReference type="Proteomes" id="UP000323876">
    <property type="component" value="Unassembled WGS sequence"/>
</dbReference>
<keyword evidence="7" id="KW-1185">Reference proteome</keyword>
<evidence type="ECO:0000313" key="7">
    <source>
        <dbReference type="Proteomes" id="UP000323876"/>
    </source>
</evidence>
<evidence type="ECO:0000313" key="6">
    <source>
        <dbReference type="EMBL" id="KAA8882103.1"/>
    </source>
</evidence>
<evidence type="ECO:0000259" key="5">
    <source>
        <dbReference type="PROSITE" id="PS50937"/>
    </source>
</evidence>
<evidence type="ECO:0000256" key="4">
    <source>
        <dbReference type="ARBA" id="ARBA00023163"/>
    </source>
</evidence>
<dbReference type="OrthoDB" id="9809391at2"/>
<dbReference type="Pfam" id="PF13411">
    <property type="entry name" value="MerR_1"/>
    <property type="match status" value="1"/>
</dbReference>
<dbReference type="InterPro" id="IPR000551">
    <property type="entry name" value="MerR-type_HTH_dom"/>
</dbReference>
<keyword evidence="1" id="KW-0678">Repressor</keyword>
<dbReference type="SMART" id="SM00422">
    <property type="entry name" value="HTH_MERR"/>
    <property type="match status" value="1"/>
</dbReference>
<dbReference type="PANTHER" id="PTHR30204:SF69">
    <property type="entry name" value="MERR-FAMILY TRANSCRIPTIONAL REGULATOR"/>
    <property type="match status" value="1"/>
</dbReference>
<keyword evidence="2" id="KW-0805">Transcription regulation</keyword>
<gene>
    <name evidence="6" type="ORF">F3087_39315</name>
</gene>
<dbReference type="EMBL" id="VXLC01000029">
    <property type="protein sequence ID" value="KAA8882103.1"/>
    <property type="molecule type" value="Genomic_DNA"/>
</dbReference>
<accession>A0A5N0DZF6</accession>
<dbReference type="GO" id="GO:0003700">
    <property type="term" value="F:DNA-binding transcription factor activity"/>
    <property type="evidence" value="ECO:0007669"/>
    <property type="project" value="InterPro"/>
</dbReference>
<organism evidence="6 7">
    <name type="scientific">Nocardia colli</name>
    <dbReference type="NCBI Taxonomy" id="2545717"/>
    <lineage>
        <taxon>Bacteria</taxon>
        <taxon>Bacillati</taxon>
        <taxon>Actinomycetota</taxon>
        <taxon>Actinomycetes</taxon>
        <taxon>Mycobacteriales</taxon>
        <taxon>Nocardiaceae</taxon>
        <taxon>Nocardia</taxon>
    </lineage>
</organism>
<protein>
    <submittedName>
        <fullName evidence="6">MerR family transcriptional regulator</fullName>
    </submittedName>
</protein>
<keyword evidence="3" id="KW-0238">DNA-binding</keyword>
<dbReference type="InterPro" id="IPR009061">
    <property type="entry name" value="DNA-bd_dom_put_sf"/>
</dbReference>
<feature type="domain" description="HTH merR-type" evidence="5">
    <location>
        <begin position="37"/>
        <end position="103"/>
    </location>
</feature>
<comment type="caution">
    <text evidence="6">The sequence shown here is derived from an EMBL/GenBank/DDBJ whole genome shotgun (WGS) entry which is preliminary data.</text>
</comment>
<name>A0A5N0DZF6_9NOCA</name>
<evidence type="ECO:0000256" key="2">
    <source>
        <dbReference type="ARBA" id="ARBA00023015"/>
    </source>
</evidence>
<dbReference type="AlphaFoldDB" id="A0A5N0DZF6"/>
<evidence type="ECO:0000256" key="1">
    <source>
        <dbReference type="ARBA" id="ARBA00022491"/>
    </source>
</evidence>
<dbReference type="InterPro" id="IPR047057">
    <property type="entry name" value="MerR_fam"/>
</dbReference>
<dbReference type="SUPFAM" id="SSF46955">
    <property type="entry name" value="Putative DNA-binding domain"/>
    <property type="match status" value="1"/>
</dbReference>
<dbReference type="PROSITE" id="PS50937">
    <property type="entry name" value="HTH_MERR_2"/>
    <property type="match status" value="1"/>
</dbReference>
<keyword evidence="4" id="KW-0804">Transcription</keyword>
<dbReference type="CDD" id="cd00592">
    <property type="entry name" value="HTH_MerR-like"/>
    <property type="match status" value="1"/>
</dbReference>
<dbReference type="PRINTS" id="PR00040">
    <property type="entry name" value="HTHMERR"/>
</dbReference>
<dbReference type="PANTHER" id="PTHR30204">
    <property type="entry name" value="REDOX-CYCLING DRUG-SENSING TRANSCRIPTIONAL ACTIVATOR SOXR"/>
    <property type="match status" value="1"/>
</dbReference>
<evidence type="ECO:0000256" key="3">
    <source>
        <dbReference type="ARBA" id="ARBA00023125"/>
    </source>
</evidence>
<dbReference type="Gene3D" id="1.10.1660.10">
    <property type="match status" value="1"/>
</dbReference>
<reference evidence="6 7" key="1">
    <citation type="submission" date="2019-09" db="EMBL/GenBank/DDBJ databases">
        <authorList>
            <person name="Wang X."/>
        </authorList>
    </citation>
    <scope>NUCLEOTIDE SEQUENCE [LARGE SCALE GENOMIC DNA]</scope>
    <source>
        <strain evidence="6 7">CICC 11023</strain>
    </source>
</reference>
<dbReference type="GO" id="GO:0003677">
    <property type="term" value="F:DNA binding"/>
    <property type="evidence" value="ECO:0007669"/>
    <property type="project" value="UniProtKB-KW"/>
</dbReference>
<sequence>MWFIAQTSRSKFHYRKNSTQVEVQVDVTEDTLHAPVSIGELARRTGVPVRTIRFYCDSGVLESRRSGGGHRVFDPAAADRLLLVRRLRAMGLPLAAIMRVLDGSESISEVAAAERAALDAELEALRWRRATLLAIESAPPQERARRLELLARVHDRSVVIDSVVAFWRPILGPLPQEEFDSFIDMNVPPMPSEPGPAQVVACAELTALTTDPQVKTAMKQQIWRSDRDRISDRLQFVTSVAGAFEVAAPMVAAHESPHPGAELDQYVHAHAAARCERDTPRFRRALLTTGGTDTDPRLHRFWRLTADITGTETTVGAVHYWLLDALRQTV</sequence>